<comment type="caution">
    <text evidence="6">The sequence shown here is derived from an EMBL/GenBank/DDBJ whole genome shotgun (WGS) entry which is preliminary data.</text>
</comment>
<evidence type="ECO:0000313" key="6">
    <source>
        <dbReference type="EMBL" id="MEQ2264638.1"/>
    </source>
</evidence>
<feature type="transmembrane region" description="Helical" evidence="5">
    <location>
        <begin position="28"/>
        <end position="46"/>
    </location>
</feature>
<evidence type="ECO:0000256" key="2">
    <source>
        <dbReference type="ARBA" id="ARBA00022692"/>
    </source>
</evidence>
<name>A0ABV0W6T4_9TELE</name>
<dbReference type="InterPro" id="IPR051115">
    <property type="entry name" value="LAPTM_transporter"/>
</dbReference>
<dbReference type="EMBL" id="JAHRIM010030503">
    <property type="protein sequence ID" value="MEQ2264638.1"/>
    <property type="molecule type" value="Genomic_DNA"/>
</dbReference>
<sequence length="122" mass="13906">MISPWDRWYSTSCCLCCHVRTGTIILGIWYMIINAVVLLILLSALYDPVQYRYHLTSSELGTDIDVMDDASKCHEHCPRQLIKNDCFNSQIKTAILTNCCPNMFALHWAKTEGQPGCVDKSF</sequence>
<gene>
    <name evidence="6" type="ORF">XENORESO_014867</name>
</gene>
<evidence type="ECO:0000256" key="5">
    <source>
        <dbReference type="SAM" id="Phobius"/>
    </source>
</evidence>
<keyword evidence="4 5" id="KW-0472">Membrane</keyword>
<dbReference type="PANTHER" id="PTHR12479:SF6">
    <property type="entry name" value="LYSOSOMAL-ASSOCIATED TRANSMEMBRANE PROTEIN 4B"/>
    <property type="match status" value="1"/>
</dbReference>
<evidence type="ECO:0000256" key="3">
    <source>
        <dbReference type="ARBA" id="ARBA00022989"/>
    </source>
</evidence>
<evidence type="ECO:0000313" key="7">
    <source>
        <dbReference type="Proteomes" id="UP001444071"/>
    </source>
</evidence>
<reference evidence="6 7" key="1">
    <citation type="submission" date="2021-06" db="EMBL/GenBank/DDBJ databases">
        <authorList>
            <person name="Palmer J.M."/>
        </authorList>
    </citation>
    <scope>NUCLEOTIDE SEQUENCE [LARGE SCALE GENOMIC DNA]</scope>
    <source>
        <strain evidence="6 7">XR_2019</strain>
        <tissue evidence="6">Muscle</tissue>
    </source>
</reference>
<keyword evidence="3 5" id="KW-1133">Transmembrane helix</keyword>
<accession>A0ABV0W6T4</accession>
<dbReference type="Proteomes" id="UP001444071">
    <property type="component" value="Unassembled WGS sequence"/>
</dbReference>
<proteinExistence type="predicted"/>
<organism evidence="6 7">
    <name type="scientific">Xenotaenia resolanae</name>
    <dbReference type="NCBI Taxonomy" id="208358"/>
    <lineage>
        <taxon>Eukaryota</taxon>
        <taxon>Metazoa</taxon>
        <taxon>Chordata</taxon>
        <taxon>Craniata</taxon>
        <taxon>Vertebrata</taxon>
        <taxon>Euteleostomi</taxon>
        <taxon>Actinopterygii</taxon>
        <taxon>Neopterygii</taxon>
        <taxon>Teleostei</taxon>
        <taxon>Neoteleostei</taxon>
        <taxon>Acanthomorphata</taxon>
        <taxon>Ovalentaria</taxon>
        <taxon>Atherinomorphae</taxon>
        <taxon>Cyprinodontiformes</taxon>
        <taxon>Goodeidae</taxon>
        <taxon>Xenotaenia</taxon>
    </lineage>
</organism>
<evidence type="ECO:0000256" key="4">
    <source>
        <dbReference type="ARBA" id="ARBA00023136"/>
    </source>
</evidence>
<keyword evidence="7" id="KW-1185">Reference proteome</keyword>
<dbReference type="PANTHER" id="PTHR12479">
    <property type="entry name" value="LYSOSOMAL-ASSOCIATED TRANSMEMBRANE PROTEIN"/>
    <property type="match status" value="1"/>
</dbReference>
<comment type="subcellular location">
    <subcellularLocation>
        <location evidence="1">Endomembrane system</location>
        <topology evidence="1">Multi-pass membrane protein</topology>
    </subcellularLocation>
</comment>
<evidence type="ECO:0000256" key="1">
    <source>
        <dbReference type="ARBA" id="ARBA00004127"/>
    </source>
</evidence>
<protein>
    <submittedName>
        <fullName evidence="6">Uncharacterized protein</fullName>
    </submittedName>
</protein>
<keyword evidence="2 5" id="KW-0812">Transmembrane</keyword>